<proteinExistence type="predicted"/>
<sequence>MKKVIIITCLLLAFAGSLHADESKGSGEKWKDSYFKKHPEADTNKDGKLSWPEYKAHKNAPKNPQDNAEKAGGDKWKDTYFEKYPEADTNKDGELSWSEYHEHKKSKAKNI</sequence>
<name>A6DGE5_9BACT</name>
<dbReference type="AlphaFoldDB" id="A6DGE5"/>
<dbReference type="GO" id="GO:0005509">
    <property type="term" value="F:calcium ion binding"/>
    <property type="evidence" value="ECO:0007669"/>
    <property type="project" value="InterPro"/>
</dbReference>
<gene>
    <name evidence="4" type="ORF">LNTAR_22769</name>
</gene>
<dbReference type="PROSITE" id="PS00018">
    <property type="entry name" value="EF_HAND_1"/>
    <property type="match status" value="2"/>
</dbReference>
<dbReference type="SUPFAM" id="SSF47473">
    <property type="entry name" value="EF-hand"/>
    <property type="match status" value="1"/>
</dbReference>
<dbReference type="STRING" id="313628.LNTAR_22769"/>
<evidence type="ECO:0000259" key="3">
    <source>
        <dbReference type="Pfam" id="PF13202"/>
    </source>
</evidence>
<dbReference type="InterPro" id="IPR002048">
    <property type="entry name" value="EF_hand_dom"/>
</dbReference>
<dbReference type="InterPro" id="IPR018247">
    <property type="entry name" value="EF_Hand_1_Ca_BS"/>
</dbReference>
<dbReference type="InterPro" id="IPR011992">
    <property type="entry name" value="EF-hand-dom_pair"/>
</dbReference>
<dbReference type="OrthoDB" id="9769193at2"/>
<evidence type="ECO:0000313" key="4">
    <source>
        <dbReference type="EMBL" id="EDM29262.1"/>
    </source>
</evidence>
<keyword evidence="2" id="KW-0732">Signal</keyword>
<feature type="domain" description="EF-hand" evidence="3">
    <location>
        <begin position="41"/>
        <end position="55"/>
    </location>
</feature>
<evidence type="ECO:0000256" key="2">
    <source>
        <dbReference type="SAM" id="SignalP"/>
    </source>
</evidence>
<feature type="domain" description="EF-hand" evidence="3">
    <location>
        <begin position="87"/>
        <end position="100"/>
    </location>
</feature>
<feature type="region of interest" description="Disordered" evidence="1">
    <location>
        <begin position="20"/>
        <end position="74"/>
    </location>
</feature>
<feature type="region of interest" description="Disordered" evidence="1">
    <location>
        <begin position="87"/>
        <end position="111"/>
    </location>
</feature>
<feature type="signal peptide" evidence="2">
    <location>
        <begin position="1"/>
        <end position="20"/>
    </location>
</feature>
<accession>A6DGE5</accession>
<dbReference type="EMBL" id="ABCK01000002">
    <property type="protein sequence ID" value="EDM29262.1"/>
    <property type="molecule type" value="Genomic_DNA"/>
</dbReference>
<evidence type="ECO:0000313" key="5">
    <source>
        <dbReference type="Proteomes" id="UP000004947"/>
    </source>
</evidence>
<dbReference type="Pfam" id="PF13202">
    <property type="entry name" value="EF-hand_5"/>
    <property type="match status" value="2"/>
</dbReference>
<feature type="chain" id="PRO_5002694319" description="EF-hand domain-containing protein" evidence="2">
    <location>
        <begin position="21"/>
        <end position="111"/>
    </location>
</feature>
<reference evidence="4 5" key="1">
    <citation type="journal article" date="2010" name="J. Bacteriol.">
        <title>Genome sequence of Lentisphaera araneosa HTCC2155T, the type species of the order Lentisphaerales in the phylum Lentisphaerae.</title>
        <authorList>
            <person name="Thrash J.C."/>
            <person name="Cho J.C."/>
            <person name="Vergin K.L."/>
            <person name="Morris R.M."/>
            <person name="Giovannoni S.J."/>
        </authorList>
    </citation>
    <scope>NUCLEOTIDE SEQUENCE [LARGE SCALE GENOMIC DNA]</scope>
    <source>
        <strain evidence="4 5">HTCC2155</strain>
    </source>
</reference>
<dbReference type="Proteomes" id="UP000004947">
    <property type="component" value="Unassembled WGS sequence"/>
</dbReference>
<dbReference type="RefSeq" id="WP_007276988.1">
    <property type="nucleotide sequence ID" value="NZ_ABCK01000002.1"/>
</dbReference>
<comment type="caution">
    <text evidence="4">The sequence shown here is derived from an EMBL/GenBank/DDBJ whole genome shotgun (WGS) entry which is preliminary data.</text>
</comment>
<protein>
    <recommendedName>
        <fullName evidence="3">EF-hand domain-containing protein</fullName>
    </recommendedName>
</protein>
<dbReference type="Gene3D" id="1.10.238.10">
    <property type="entry name" value="EF-hand"/>
    <property type="match status" value="1"/>
</dbReference>
<feature type="compositionally biased region" description="Basic and acidic residues" evidence="1">
    <location>
        <begin position="20"/>
        <end position="48"/>
    </location>
</feature>
<keyword evidence="5" id="KW-1185">Reference proteome</keyword>
<evidence type="ECO:0000256" key="1">
    <source>
        <dbReference type="SAM" id="MobiDB-lite"/>
    </source>
</evidence>
<feature type="compositionally biased region" description="Basic and acidic residues" evidence="1">
    <location>
        <begin position="87"/>
        <end position="102"/>
    </location>
</feature>
<organism evidence="4 5">
    <name type="scientific">Lentisphaera araneosa HTCC2155</name>
    <dbReference type="NCBI Taxonomy" id="313628"/>
    <lineage>
        <taxon>Bacteria</taxon>
        <taxon>Pseudomonadati</taxon>
        <taxon>Lentisphaerota</taxon>
        <taxon>Lentisphaeria</taxon>
        <taxon>Lentisphaerales</taxon>
        <taxon>Lentisphaeraceae</taxon>
        <taxon>Lentisphaera</taxon>
    </lineage>
</organism>